<feature type="compositionally biased region" description="Basic and acidic residues" evidence="1">
    <location>
        <begin position="202"/>
        <end position="220"/>
    </location>
</feature>
<evidence type="ECO:0000259" key="2">
    <source>
        <dbReference type="Pfam" id="PF16756"/>
    </source>
</evidence>
<feature type="compositionally biased region" description="Low complexity" evidence="1">
    <location>
        <begin position="432"/>
        <end position="447"/>
    </location>
</feature>
<dbReference type="Ensembl" id="ENSGWIT00000001265.1">
    <property type="protein sequence ID" value="ENSGWIP00000001169.1"/>
    <property type="gene ID" value="ENSGWIG00000000700.1"/>
</dbReference>
<feature type="region of interest" description="Disordered" evidence="1">
    <location>
        <begin position="351"/>
        <end position="399"/>
    </location>
</feature>
<feature type="region of interest" description="Disordered" evidence="1">
    <location>
        <begin position="100"/>
        <end position="220"/>
    </location>
</feature>
<evidence type="ECO:0000256" key="1">
    <source>
        <dbReference type="SAM" id="MobiDB-lite"/>
    </source>
</evidence>
<feature type="domain" description="Partner and localiser of BRCA2 WD40" evidence="2">
    <location>
        <begin position="885"/>
        <end position="1029"/>
    </location>
</feature>
<gene>
    <name evidence="3" type="primary">palb2</name>
</gene>
<reference evidence="3" key="1">
    <citation type="submission" date="2020-06" db="EMBL/GenBank/DDBJ databases">
        <authorList>
            <consortium name="Wellcome Sanger Institute Data Sharing"/>
        </authorList>
    </citation>
    <scope>NUCLEOTIDE SEQUENCE [LARGE SCALE GENOMIC DNA]</scope>
</reference>
<dbReference type="AlphaFoldDB" id="A0A8C5D7L2"/>
<dbReference type="GO" id="GO:0005654">
    <property type="term" value="C:nucleoplasm"/>
    <property type="evidence" value="ECO:0007669"/>
    <property type="project" value="TreeGrafter"/>
</dbReference>
<keyword evidence="4" id="KW-1185">Reference proteome</keyword>
<feature type="compositionally biased region" description="Low complexity" evidence="1">
    <location>
        <begin position="172"/>
        <end position="185"/>
    </location>
</feature>
<proteinExistence type="predicted"/>
<feature type="compositionally biased region" description="Basic and acidic residues" evidence="1">
    <location>
        <begin position="732"/>
        <end position="752"/>
    </location>
</feature>
<dbReference type="InterPro" id="IPR042417">
    <property type="entry name" value="PALB2"/>
</dbReference>
<dbReference type="Pfam" id="PF16756">
    <property type="entry name" value="PALB2_WD40"/>
    <property type="match status" value="1"/>
</dbReference>
<dbReference type="PANTHER" id="PTHR14662:SF2">
    <property type="entry name" value="PARTNER AND LOCALIZER OF BRCA2"/>
    <property type="match status" value="1"/>
</dbReference>
<reference evidence="3" key="2">
    <citation type="submission" date="2025-08" db="UniProtKB">
        <authorList>
            <consortium name="Ensembl"/>
        </authorList>
    </citation>
    <scope>IDENTIFICATION</scope>
</reference>
<dbReference type="GO" id="GO:0003677">
    <property type="term" value="F:DNA binding"/>
    <property type="evidence" value="ECO:0007669"/>
    <property type="project" value="InterPro"/>
</dbReference>
<feature type="compositionally biased region" description="Polar residues" evidence="1">
    <location>
        <begin position="466"/>
        <end position="491"/>
    </location>
</feature>
<feature type="compositionally biased region" description="Low complexity" evidence="1">
    <location>
        <begin position="384"/>
        <end position="397"/>
    </location>
</feature>
<dbReference type="Gene3D" id="2.130.10.10">
    <property type="entry name" value="YVTN repeat-like/Quinoprotein amine dehydrogenase"/>
    <property type="match status" value="1"/>
</dbReference>
<dbReference type="InterPro" id="IPR015943">
    <property type="entry name" value="WD40/YVTN_repeat-like_dom_sf"/>
</dbReference>
<feature type="region of interest" description="Disordered" evidence="1">
    <location>
        <begin position="39"/>
        <end position="87"/>
    </location>
</feature>
<feature type="compositionally biased region" description="Polar residues" evidence="1">
    <location>
        <begin position="505"/>
        <end position="514"/>
    </location>
</feature>
<sequence length="1030" mass="112118">MMDTRVEDLLHCEEQLKTTLHCNDKDKRAEHLETVRKHVRSRITQQQHRDTEPSCDPPADTTNQSRASALSEPQTHTITNDKDCGNPRRRQVIQFLLPSDAACPQTPDPDHVTLKGHRPSPSLRLRSRRSRLRWERRSATEGSGISDAGRSQEPIETVGTGEGEDANVSEELFSGSDSDSPSLLLTHWSSQGHGAKGNGHVVESEGIKSEKEADLTTLGEKESTSLLTKCASPFRTIEERHNNSTCSGREEECEKQTHCLKGREKEFTICEKNTVSNTDNNIAEKIEDTYSRHEAHIEKTNEGVSEGKKGVLDSCTLVEGLLFPVEYYVRTTRRMSSSLSQPDMQAVILSQLSSGRQRRGRGRGLTRSISDSWADVPTHPMEASSDYSQRSSEDSGSVLTCRNDSDAAFASLLEAAQPLRGQRRKGRRGRGRPPSQRSTFHQPLPSQELLPSLSLVVTVPAPVDTNLPSNHGNDSQFSPGLSDTPSSSGSKQAEKVYPLFMKSNTKADASSQRSRGAPNHRSLPFSPLLPPPSSSPTALLSALMNSGVQQDFHLPDDQFASLKLHKLRQVAMESGFESFSSPSANTHNSYQRSHGYDPVTPTVTSSPHVKYKQQPTDLQNVVMESNVTDLMSKRGETSKEPQTEVNSSSPVCFDSCKGDTAVSLSNTHKDEPWFSSSHPLKELLATNQSDCQRVENQKSEDLHDEMLSFFSIPEETTKDPPAVKVTSPVESPMERPNRKSSPDAPHLDREAEAATEQVLHGVPTQLFLSSSQALASCVILPSSTPNASPALPSLGLTPHVGHPSLSLPPPHSPTTQDLPPPALSACLSTSYVSPRIHPASVMDHIRISSEPTGGDGQCQGLEPAASLSPTNLLLQDTEAQITQREEETRTNHMRMKTTRLKAAAGGPLVDACYVLDSCGSLCVAAAGKWAVCLWSQNSASEWSLIHTWNFDEPVINVFPVPDAAGLMCVTLGQLEIRAVRTLCCSSLTQTLLCEGVTQAAVGVSESRVVTSSPSASGSTLQVFVLSDSSR</sequence>
<evidence type="ECO:0000313" key="4">
    <source>
        <dbReference type="Proteomes" id="UP000694680"/>
    </source>
</evidence>
<name>A0A8C5D7L2_GOUWI</name>
<feature type="region of interest" description="Disordered" evidence="1">
    <location>
        <begin position="505"/>
        <end position="537"/>
    </location>
</feature>
<accession>A0A8C5D7L2</accession>
<dbReference type="InterPro" id="IPR031920">
    <property type="entry name" value="PALB2_WD40"/>
</dbReference>
<feature type="compositionally biased region" description="Polar residues" evidence="1">
    <location>
        <begin position="60"/>
        <end position="78"/>
    </location>
</feature>
<reference evidence="3" key="3">
    <citation type="submission" date="2025-09" db="UniProtKB">
        <authorList>
            <consortium name="Ensembl"/>
        </authorList>
    </citation>
    <scope>IDENTIFICATION</scope>
</reference>
<organism evidence="3 4">
    <name type="scientific">Gouania willdenowi</name>
    <name type="common">Blunt-snouted clingfish</name>
    <name type="synonym">Lepadogaster willdenowi</name>
    <dbReference type="NCBI Taxonomy" id="441366"/>
    <lineage>
        <taxon>Eukaryota</taxon>
        <taxon>Metazoa</taxon>
        <taxon>Chordata</taxon>
        <taxon>Craniata</taxon>
        <taxon>Vertebrata</taxon>
        <taxon>Euteleostomi</taxon>
        <taxon>Actinopterygii</taxon>
        <taxon>Neopterygii</taxon>
        <taxon>Teleostei</taxon>
        <taxon>Neoteleostei</taxon>
        <taxon>Acanthomorphata</taxon>
        <taxon>Ovalentaria</taxon>
        <taxon>Blenniimorphae</taxon>
        <taxon>Blenniiformes</taxon>
        <taxon>Gobiesocoidei</taxon>
        <taxon>Gobiesocidae</taxon>
        <taxon>Gobiesocinae</taxon>
        <taxon>Gouania</taxon>
    </lineage>
</organism>
<feature type="compositionally biased region" description="Basic residues" evidence="1">
    <location>
        <begin position="421"/>
        <end position="431"/>
    </location>
</feature>
<evidence type="ECO:0000313" key="3">
    <source>
        <dbReference type="Ensembl" id="ENSGWIP00000001169.1"/>
    </source>
</evidence>
<feature type="region of interest" description="Disordered" evidence="1">
    <location>
        <begin position="415"/>
        <end position="447"/>
    </location>
</feature>
<feature type="region of interest" description="Disordered" evidence="1">
    <location>
        <begin position="464"/>
        <end position="492"/>
    </location>
</feature>
<feature type="region of interest" description="Disordered" evidence="1">
    <location>
        <begin position="713"/>
        <end position="754"/>
    </location>
</feature>
<dbReference type="PANTHER" id="PTHR14662">
    <property type="entry name" value="PARTNER AND LOCALIZER OF BRCA2"/>
    <property type="match status" value="1"/>
</dbReference>
<protein>
    <recommendedName>
        <fullName evidence="2">Partner and localiser of BRCA2 WD40 domain-containing protein</fullName>
    </recommendedName>
</protein>
<dbReference type="Proteomes" id="UP000694680">
    <property type="component" value="Chromosome 1"/>
</dbReference>
<dbReference type="GO" id="GO:0000724">
    <property type="term" value="P:double-strand break repair via homologous recombination"/>
    <property type="evidence" value="ECO:0007669"/>
    <property type="project" value="InterPro"/>
</dbReference>